<dbReference type="GO" id="GO:0007131">
    <property type="term" value="P:reciprocal meiotic recombination"/>
    <property type="evidence" value="ECO:0007669"/>
    <property type="project" value="TreeGrafter"/>
</dbReference>
<evidence type="ECO:0000313" key="6">
    <source>
        <dbReference type="RefSeq" id="XP_032800364.1"/>
    </source>
</evidence>
<dbReference type="FunFam" id="1.10.1420.10:FF:000013">
    <property type="entry name" value="mutS protein homolog 4"/>
    <property type="match status" value="1"/>
</dbReference>
<dbReference type="GO" id="GO:0005524">
    <property type="term" value="F:ATP binding"/>
    <property type="evidence" value="ECO:0007669"/>
    <property type="project" value="InterPro"/>
</dbReference>
<feature type="domain" description="DNA mismatch repair protein MutS connector" evidence="2">
    <location>
        <begin position="58"/>
        <end position="190"/>
    </location>
</feature>
<dbReference type="InterPro" id="IPR007861">
    <property type="entry name" value="DNA_mismatch_repair_MutS_clamp"/>
</dbReference>
<dbReference type="InterPro" id="IPR007860">
    <property type="entry name" value="DNA_mmatch_repair_MutS_con_dom"/>
</dbReference>
<evidence type="ECO:0000259" key="2">
    <source>
        <dbReference type="Pfam" id="PF05188"/>
    </source>
</evidence>
<evidence type="ECO:0000259" key="3">
    <source>
        <dbReference type="Pfam" id="PF05190"/>
    </source>
</evidence>
<reference evidence="6" key="1">
    <citation type="submission" date="2025-08" db="UniProtKB">
        <authorList>
            <consortium name="RefSeq"/>
        </authorList>
    </citation>
    <scope>IDENTIFICATION</scope>
    <source>
        <tissue evidence="6">Sperm</tissue>
    </source>
</reference>
<dbReference type="Pfam" id="PF05188">
    <property type="entry name" value="MutS_II"/>
    <property type="match status" value="1"/>
</dbReference>
<dbReference type="Gene3D" id="3.30.420.110">
    <property type="entry name" value="MutS, connector domain"/>
    <property type="match status" value="1"/>
</dbReference>
<evidence type="ECO:0000259" key="4">
    <source>
        <dbReference type="Pfam" id="PF05192"/>
    </source>
</evidence>
<protein>
    <submittedName>
        <fullName evidence="6">MutS protein homolog 4-like</fullName>
    </submittedName>
</protein>
<accession>A0AAJ7SJC0</accession>
<evidence type="ECO:0000256" key="1">
    <source>
        <dbReference type="ARBA" id="ARBA00006271"/>
    </source>
</evidence>
<dbReference type="InterPro" id="IPR045076">
    <property type="entry name" value="MutS"/>
</dbReference>
<comment type="similarity">
    <text evidence="1">Belongs to the DNA mismatch repair MutS family.</text>
</comment>
<dbReference type="InterPro" id="IPR036187">
    <property type="entry name" value="DNA_mismatch_repair_MutS_sf"/>
</dbReference>
<feature type="domain" description="DNA mismatch repair protein MutS core" evidence="4">
    <location>
        <begin position="216"/>
        <end position="379"/>
    </location>
</feature>
<dbReference type="InterPro" id="IPR036678">
    <property type="entry name" value="MutS_con_dom_sf"/>
</dbReference>
<keyword evidence="5" id="KW-1185">Reference proteome</keyword>
<dbReference type="GO" id="GO:0005634">
    <property type="term" value="C:nucleus"/>
    <property type="evidence" value="ECO:0007669"/>
    <property type="project" value="TreeGrafter"/>
</dbReference>
<dbReference type="Gene3D" id="1.10.1420.10">
    <property type="match status" value="1"/>
</dbReference>
<dbReference type="Pfam" id="PF05192">
    <property type="entry name" value="MutS_III"/>
    <property type="match status" value="1"/>
</dbReference>
<dbReference type="FunFam" id="3.30.420.110:FF:000003">
    <property type="entry name" value="mutS protein homolog 4"/>
    <property type="match status" value="1"/>
</dbReference>
<dbReference type="InterPro" id="IPR007696">
    <property type="entry name" value="DNA_mismatch_repair_MutS_core"/>
</dbReference>
<dbReference type="Pfam" id="PF05190">
    <property type="entry name" value="MutS_IV"/>
    <property type="match status" value="1"/>
</dbReference>
<dbReference type="Proteomes" id="UP001318040">
    <property type="component" value="Unplaced"/>
</dbReference>
<dbReference type="KEGG" id="pmrn:116937398"/>
<dbReference type="SUPFAM" id="SSF48334">
    <property type="entry name" value="DNA repair protein MutS, domain III"/>
    <property type="match status" value="1"/>
</dbReference>
<proteinExistence type="inferred from homology"/>
<dbReference type="GO" id="GO:0140664">
    <property type="term" value="F:ATP-dependent DNA damage sensor activity"/>
    <property type="evidence" value="ECO:0007669"/>
    <property type="project" value="InterPro"/>
</dbReference>
<dbReference type="AlphaFoldDB" id="A0AAJ7SJC0"/>
<dbReference type="GO" id="GO:0006298">
    <property type="term" value="P:mismatch repair"/>
    <property type="evidence" value="ECO:0007669"/>
    <property type="project" value="InterPro"/>
</dbReference>
<feature type="domain" description="DNA mismatch repair protein MutS clamp" evidence="3">
    <location>
        <begin position="395"/>
        <end position="503"/>
    </location>
</feature>
<dbReference type="SUPFAM" id="SSF53150">
    <property type="entry name" value="DNA repair protein MutS, domain II"/>
    <property type="match status" value="1"/>
</dbReference>
<organism evidence="5 6">
    <name type="scientific">Petromyzon marinus</name>
    <name type="common">Sea lamprey</name>
    <dbReference type="NCBI Taxonomy" id="7757"/>
    <lineage>
        <taxon>Eukaryota</taxon>
        <taxon>Metazoa</taxon>
        <taxon>Chordata</taxon>
        <taxon>Craniata</taxon>
        <taxon>Vertebrata</taxon>
        <taxon>Cyclostomata</taxon>
        <taxon>Hyperoartia</taxon>
        <taxon>Petromyzontiformes</taxon>
        <taxon>Petromyzontidae</taxon>
        <taxon>Petromyzon</taxon>
    </lineage>
</organism>
<evidence type="ECO:0000313" key="5">
    <source>
        <dbReference type="Proteomes" id="UP001318040"/>
    </source>
</evidence>
<dbReference type="PANTHER" id="PTHR11361:SF21">
    <property type="entry name" value="MUTS PROTEIN HOMOLOG 4"/>
    <property type="match status" value="1"/>
</dbReference>
<gene>
    <name evidence="6" type="primary">LOC116937398</name>
</gene>
<dbReference type="GO" id="GO:0030983">
    <property type="term" value="F:mismatched DNA binding"/>
    <property type="evidence" value="ECO:0007669"/>
    <property type="project" value="InterPro"/>
</dbReference>
<sequence>MSVFWCPRPLGTPSRSPRATLEQGRERFSSWAPRVPLPASRFRAAPGGSRRQRQRSVVVALAEGRGIARGEVGLASTDLRCPELVLCQFPDSQPYVKAITKLQVLRPLEVVMPHTACNPNASKMFTLLRDYFPEAHVTTVLRKYFNDERGTDAVRRLCVPHMATVLMDVQGKYYCLASLAALLQYVEFIQGVVLTPASVRVSFCGSERTAMIDGTTAANLELLRNSHDPRSSHSLFGVLNYTRTRGGARRLRANIHEPLVDEEMLRSRLDCVDELMQEDNFYRVQAAISQFLNVDHLLSMLFLIPKTETLRTAESKINYAIHLKHVLELVSPLQRALSPCKTPLLTAYQSSLLDCRFPAILGKLRTVLTDDLPFRKGNLLSARTRRCHVVRPGLNGFLDLARRILSEAVGDIEEIIKQLSEIHNLPILSLPEIIKQLSEIHNLPMSMSYSAVRGFYIQTSAHSLQPEQRLPEVFIKVSKRGNLLSYTTMDLMRLNCRSQEAVKEIYLMSNV</sequence>
<dbReference type="RefSeq" id="XP_032800364.1">
    <property type="nucleotide sequence ID" value="XM_032944473.1"/>
</dbReference>
<dbReference type="PANTHER" id="PTHR11361">
    <property type="entry name" value="DNA MISMATCH REPAIR PROTEIN MUTS FAMILY MEMBER"/>
    <property type="match status" value="1"/>
</dbReference>
<name>A0AAJ7SJC0_PETMA</name>